<reference evidence="1 2" key="2">
    <citation type="submission" date="2019-06" db="EMBL/GenBank/DDBJ databases">
        <authorList>
            <person name="Seo Y."/>
        </authorList>
    </citation>
    <scope>NUCLEOTIDE SEQUENCE [LARGE SCALE GENOMIC DNA]</scope>
    <source>
        <strain evidence="1 2">MaA-Y11</strain>
    </source>
</reference>
<comment type="caution">
    <text evidence="1">The sequence shown here is derived from an EMBL/GenBank/DDBJ whole genome shotgun (WGS) entry which is preliminary data.</text>
</comment>
<dbReference type="AlphaFoldDB" id="A0A501Q5U0"/>
<dbReference type="OrthoDB" id="3078693at2"/>
<evidence type="ECO:0000313" key="2">
    <source>
        <dbReference type="Proteomes" id="UP000319175"/>
    </source>
</evidence>
<sequence>MADYLFDQKKTKDELRVFFKTEKAKLNDFGSAVNQTFEAYVFAKVIEHYKELGCKVKIINPKVNGESVFKLKFSTRGAPSKYSYALVEFDDYKFQVRHQLRISTKSDNSRLSHSANICCDISIIEDNNDLDFYSTDDALPNGQLISFGEVKHMSAFAELVASFIGLVHELQPSRLRRIRTRNHEDNNLAPFLYVSGYLNPTARGIFHSIQKRKYDLDIYSYENPMK</sequence>
<name>A0A501Q5U0_9FLAO</name>
<accession>A0A501Q5U0</accession>
<organism evidence="1 2">
    <name type="scientific">Flavobacterium microcysteis</name>
    <dbReference type="NCBI Taxonomy" id="2596891"/>
    <lineage>
        <taxon>Bacteria</taxon>
        <taxon>Pseudomonadati</taxon>
        <taxon>Bacteroidota</taxon>
        <taxon>Flavobacteriia</taxon>
        <taxon>Flavobacteriales</taxon>
        <taxon>Flavobacteriaceae</taxon>
        <taxon>Flavobacterium</taxon>
    </lineage>
</organism>
<protein>
    <submittedName>
        <fullName evidence="1">Uncharacterized protein</fullName>
    </submittedName>
</protein>
<dbReference type="RefSeq" id="WP_140001439.1">
    <property type="nucleotide sequence ID" value="NZ_VFJE01000055.1"/>
</dbReference>
<dbReference type="EMBL" id="VFJE01000055">
    <property type="protein sequence ID" value="TPD67281.1"/>
    <property type="molecule type" value="Genomic_DNA"/>
</dbReference>
<reference evidence="1 2" key="1">
    <citation type="submission" date="2019-06" db="EMBL/GenBank/DDBJ databases">
        <title>Flavobacterium sp. MaA-Y11 from geoumgang.</title>
        <authorList>
            <person name="Jeong S."/>
        </authorList>
    </citation>
    <scope>NUCLEOTIDE SEQUENCE [LARGE SCALE GENOMIC DNA]</scope>
    <source>
        <strain evidence="1 2">MaA-Y11</strain>
    </source>
</reference>
<evidence type="ECO:0000313" key="1">
    <source>
        <dbReference type="EMBL" id="TPD67281.1"/>
    </source>
</evidence>
<gene>
    <name evidence="1" type="ORF">FJA49_13490</name>
</gene>
<keyword evidence="2" id="KW-1185">Reference proteome</keyword>
<proteinExistence type="predicted"/>
<dbReference type="Proteomes" id="UP000319175">
    <property type="component" value="Unassembled WGS sequence"/>
</dbReference>